<keyword evidence="4" id="KW-1185">Reference proteome</keyword>
<dbReference type="NCBIfam" id="TIGR01444">
    <property type="entry name" value="fkbM_fam"/>
    <property type="match status" value="1"/>
</dbReference>
<dbReference type="Proteomes" id="UP000186228">
    <property type="component" value="Unassembled WGS sequence"/>
</dbReference>
<dbReference type="OrthoDB" id="9801609at2"/>
<accession>A0A1C3VNN7</accession>
<dbReference type="EMBL" id="FMAC01000007">
    <property type="protein sequence ID" value="SCB29386.1"/>
    <property type="molecule type" value="Genomic_DNA"/>
</dbReference>
<organism evidence="3 4">
    <name type="scientific">Rhizobium hainanense</name>
    <dbReference type="NCBI Taxonomy" id="52131"/>
    <lineage>
        <taxon>Bacteria</taxon>
        <taxon>Pseudomonadati</taxon>
        <taxon>Pseudomonadota</taxon>
        <taxon>Alphaproteobacteria</taxon>
        <taxon>Hyphomicrobiales</taxon>
        <taxon>Rhizobiaceae</taxon>
        <taxon>Rhizobium/Agrobacterium group</taxon>
        <taxon>Rhizobium</taxon>
    </lineage>
</organism>
<dbReference type="RefSeq" id="WP_075854864.1">
    <property type="nucleotide sequence ID" value="NZ_FMAC01000007.1"/>
</dbReference>
<dbReference type="SUPFAM" id="SSF57997">
    <property type="entry name" value="Tropomyosin"/>
    <property type="match status" value="1"/>
</dbReference>
<evidence type="ECO:0000256" key="1">
    <source>
        <dbReference type="SAM" id="Coils"/>
    </source>
</evidence>
<evidence type="ECO:0000313" key="3">
    <source>
        <dbReference type="EMBL" id="SCB29386.1"/>
    </source>
</evidence>
<dbReference type="InterPro" id="IPR029063">
    <property type="entry name" value="SAM-dependent_MTases_sf"/>
</dbReference>
<keyword evidence="1" id="KW-0175">Coiled coil</keyword>
<keyword evidence="3" id="KW-0808">Transferase</keyword>
<dbReference type="SUPFAM" id="SSF53335">
    <property type="entry name" value="S-adenosyl-L-methionine-dependent methyltransferases"/>
    <property type="match status" value="1"/>
</dbReference>
<dbReference type="AlphaFoldDB" id="A0A1C3VNN7"/>
<evidence type="ECO:0000313" key="4">
    <source>
        <dbReference type="Proteomes" id="UP000186228"/>
    </source>
</evidence>
<name>A0A1C3VNN7_9HYPH</name>
<feature type="domain" description="Methyltransferase FkbM" evidence="2">
    <location>
        <begin position="31"/>
        <end position="194"/>
    </location>
</feature>
<keyword evidence="3" id="KW-0489">Methyltransferase</keyword>
<proteinExistence type="predicted"/>
<dbReference type="GO" id="GO:0032259">
    <property type="term" value="P:methylation"/>
    <property type="evidence" value="ECO:0007669"/>
    <property type="project" value="UniProtKB-KW"/>
</dbReference>
<dbReference type="Gene3D" id="3.40.50.150">
    <property type="entry name" value="Vaccinia Virus protein VP39"/>
    <property type="match status" value="1"/>
</dbReference>
<feature type="coiled-coil region" evidence="1">
    <location>
        <begin position="264"/>
        <end position="298"/>
    </location>
</feature>
<dbReference type="Pfam" id="PF05050">
    <property type="entry name" value="Methyltransf_21"/>
    <property type="match status" value="1"/>
</dbReference>
<evidence type="ECO:0000259" key="2">
    <source>
        <dbReference type="Pfam" id="PF05050"/>
    </source>
</evidence>
<protein>
    <submittedName>
        <fullName evidence="3">Methyltransferase, FkbM family</fullName>
    </submittedName>
</protein>
<reference evidence="4" key="1">
    <citation type="submission" date="2016-08" db="EMBL/GenBank/DDBJ databases">
        <authorList>
            <person name="Varghese N."/>
            <person name="Submissions Spin"/>
        </authorList>
    </citation>
    <scope>NUCLEOTIDE SEQUENCE [LARGE SCALE GENOMIC DNA]</scope>
    <source>
        <strain evidence="4">CCBAU 57015</strain>
    </source>
</reference>
<dbReference type="GO" id="GO:0008168">
    <property type="term" value="F:methyltransferase activity"/>
    <property type="evidence" value="ECO:0007669"/>
    <property type="project" value="UniProtKB-KW"/>
</dbReference>
<sequence>MMESFTSFAQNFEDVMLWRALRHVVNGCYIDVGAQHPVIDSVSKAFYDRGWRGVHVEPVPQYADLLRTERPDETVLQIALGAEAGMLELNVFPDTGLSTAVDVYARSHHELHGFEGSKLQVPVLPLRTALAFLNSKPVHWLKVDVEGLEEAVLQGWDPGTIEPWIIVIEATVPMSQEVHFATADRILLEAGYKFVYFDGLNRFYVSPQHPELVSAFEAPPNVFDHVQVSENSAWCQLASSKLRASIDERGRQLTEALAHLAKVQETADARISKAERSVSEMEARCAVAEASNREAEKRSLLAEGRASRTEEHTTKTQERAIFLEAKLASMEAQLVAKSKQLQDMQRSTSWRVSAPVRIVGRPVHRISSAIRENRITSGIKRRIKALISRVAHFIRQRPYAKRLAVAVLNICPPLRSRIIGILIALPVNSAQPHLTSRASPLTPSSDWRPLTFSDLPVEARRIYLDLRAATEA</sequence>
<dbReference type="InterPro" id="IPR006342">
    <property type="entry name" value="FkbM_mtfrase"/>
</dbReference>
<gene>
    <name evidence="3" type="ORF">GA0061100_10779</name>
</gene>
<dbReference type="STRING" id="52131.GA0061100_10779"/>